<gene>
    <name evidence="1" type="ORF">PsorP6_003642</name>
</gene>
<proteinExistence type="predicted"/>
<comment type="caution">
    <text evidence="1">The sequence shown here is derived from an EMBL/GenBank/DDBJ whole genome shotgun (WGS) entry which is preliminary data.</text>
</comment>
<accession>A0ACC0VM58</accession>
<organism evidence="1 2">
    <name type="scientific">Peronosclerospora sorghi</name>
    <dbReference type="NCBI Taxonomy" id="230839"/>
    <lineage>
        <taxon>Eukaryota</taxon>
        <taxon>Sar</taxon>
        <taxon>Stramenopiles</taxon>
        <taxon>Oomycota</taxon>
        <taxon>Peronosporomycetes</taxon>
        <taxon>Peronosporales</taxon>
        <taxon>Peronosporaceae</taxon>
        <taxon>Peronosclerospora</taxon>
    </lineage>
</organism>
<sequence length="152" mass="17459">MAQHIRQNIQTHRYLHLTTELLILYENETPSEDTKKPEELQALAFYFILFKTFPDPKCSIPIAQVLISQANMPKNSSHSSVTIFSENDVLVVLEAHKPKIDVVRAHFNYRIVFKTSTPRCFLATTKPVENLDAFDLPSEDELLELLDDDDAE</sequence>
<evidence type="ECO:0000313" key="2">
    <source>
        <dbReference type="Proteomes" id="UP001163321"/>
    </source>
</evidence>
<dbReference type="Proteomes" id="UP001163321">
    <property type="component" value="Chromosome 8"/>
</dbReference>
<reference evidence="1 2" key="1">
    <citation type="journal article" date="2022" name="bioRxiv">
        <title>The genome of the oomycete Peronosclerospora sorghi, a cosmopolitan pathogen of maize and sorghum, is inflated with dispersed pseudogenes.</title>
        <authorList>
            <person name="Fletcher K."/>
            <person name="Martin F."/>
            <person name="Isakeit T."/>
            <person name="Cavanaugh K."/>
            <person name="Magill C."/>
            <person name="Michelmore R."/>
        </authorList>
    </citation>
    <scope>NUCLEOTIDE SEQUENCE [LARGE SCALE GENOMIC DNA]</scope>
    <source>
        <strain evidence="1">P6</strain>
    </source>
</reference>
<keyword evidence="2" id="KW-1185">Reference proteome</keyword>
<name>A0ACC0VM58_9STRA</name>
<protein>
    <submittedName>
        <fullName evidence="1">Uncharacterized protein</fullName>
    </submittedName>
</protein>
<dbReference type="EMBL" id="CM047587">
    <property type="protein sequence ID" value="KAI9907425.1"/>
    <property type="molecule type" value="Genomic_DNA"/>
</dbReference>
<evidence type="ECO:0000313" key="1">
    <source>
        <dbReference type="EMBL" id="KAI9907425.1"/>
    </source>
</evidence>